<reference evidence="1 2" key="1">
    <citation type="submission" date="2019-08" db="EMBL/GenBank/DDBJ databases">
        <title>Lewinella sp. strain SSH13 Genome sequencing and assembly.</title>
        <authorList>
            <person name="Kim I."/>
        </authorList>
    </citation>
    <scope>NUCLEOTIDE SEQUENCE [LARGE SCALE GENOMIC DNA]</scope>
    <source>
        <strain evidence="1 2">SSH13</strain>
    </source>
</reference>
<proteinExistence type="predicted"/>
<organism evidence="1 2">
    <name type="scientific">Neolewinella aurantiaca</name>
    <dbReference type="NCBI Taxonomy" id="2602767"/>
    <lineage>
        <taxon>Bacteria</taxon>
        <taxon>Pseudomonadati</taxon>
        <taxon>Bacteroidota</taxon>
        <taxon>Saprospiria</taxon>
        <taxon>Saprospirales</taxon>
        <taxon>Lewinellaceae</taxon>
        <taxon>Neolewinella</taxon>
    </lineage>
</organism>
<evidence type="ECO:0000313" key="1">
    <source>
        <dbReference type="EMBL" id="TXF89462.1"/>
    </source>
</evidence>
<dbReference type="OrthoDB" id="1493134at2"/>
<dbReference type="EMBL" id="VOXD01000014">
    <property type="protein sequence ID" value="TXF89462.1"/>
    <property type="molecule type" value="Genomic_DNA"/>
</dbReference>
<protein>
    <submittedName>
        <fullName evidence="1">Uncharacterized protein</fullName>
    </submittedName>
</protein>
<sequence length="119" mass="13503">MRYNFPSADEPAAAGLSDGYCFRITFAAGRLARSYEMVLAFLKEEGYGDLPFPKDVDELCLFRLPPKLRHQLSLFGDNGYVHNPVKILFPVPAGQRGALVVELYNEACEDHLIRFHRLK</sequence>
<name>A0A5C7FVA3_9BACT</name>
<comment type="caution">
    <text evidence="1">The sequence shown here is derived from an EMBL/GenBank/DDBJ whole genome shotgun (WGS) entry which is preliminary data.</text>
</comment>
<gene>
    <name evidence="1" type="ORF">FUA23_10540</name>
</gene>
<keyword evidence="2" id="KW-1185">Reference proteome</keyword>
<evidence type="ECO:0000313" key="2">
    <source>
        <dbReference type="Proteomes" id="UP000321907"/>
    </source>
</evidence>
<dbReference type="Proteomes" id="UP000321907">
    <property type="component" value="Unassembled WGS sequence"/>
</dbReference>
<accession>A0A5C7FVA3</accession>
<dbReference type="AlphaFoldDB" id="A0A5C7FVA3"/>